<feature type="domain" description="ABC transporter" evidence="11">
    <location>
        <begin position="1532"/>
        <end position="1767"/>
    </location>
</feature>
<feature type="transmembrane region" description="Helical" evidence="10">
    <location>
        <begin position="1319"/>
        <end position="1336"/>
    </location>
</feature>
<feature type="transmembrane region" description="Helical" evidence="10">
    <location>
        <begin position="24"/>
        <end position="44"/>
    </location>
</feature>
<feature type="transmembrane region" description="Helical" evidence="10">
    <location>
        <begin position="1343"/>
        <end position="1366"/>
    </location>
</feature>
<dbReference type="PANTHER" id="PTHR19229">
    <property type="entry name" value="ATP-BINDING CASSETTE TRANSPORTER SUBFAMILY A ABCA"/>
    <property type="match status" value="1"/>
</dbReference>
<feature type="transmembrane region" description="Helical" evidence="10">
    <location>
        <begin position="937"/>
        <end position="957"/>
    </location>
</feature>
<keyword evidence="5" id="KW-0547">Nucleotide-binding</keyword>
<dbReference type="PROSITE" id="PS00211">
    <property type="entry name" value="ABC_TRANSPORTER_1"/>
    <property type="match status" value="1"/>
</dbReference>
<feature type="transmembrane region" description="Helical" evidence="10">
    <location>
        <begin position="1474"/>
        <end position="1496"/>
    </location>
</feature>
<dbReference type="PANTHER" id="PTHR19229:SF250">
    <property type="entry name" value="ABC TRANSPORTER DOMAIN-CONTAINING PROTEIN-RELATED"/>
    <property type="match status" value="1"/>
</dbReference>
<dbReference type="InterPro" id="IPR003439">
    <property type="entry name" value="ABC_transporter-like_ATP-bd"/>
</dbReference>
<keyword evidence="4" id="KW-0677">Repeat</keyword>
<dbReference type="CDD" id="cd03263">
    <property type="entry name" value="ABC_subfamily_A"/>
    <property type="match status" value="2"/>
</dbReference>
<protein>
    <submittedName>
        <fullName evidence="12">ATP-binding cassette protein</fullName>
    </submittedName>
</protein>
<feature type="transmembrane region" description="Helical" evidence="10">
    <location>
        <begin position="334"/>
        <end position="358"/>
    </location>
</feature>
<dbReference type="InterPro" id="IPR013525">
    <property type="entry name" value="ABC2_TM"/>
</dbReference>
<evidence type="ECO:0000256" key="7">
    <source>
        <dbReference type="ARBA" id="ARBA00022989"/>
    </source>
</evidence>
<dbReference type="GO" id="GO:0016887">
    <property type="term" value="F:ATP hydrolysis activity"/>
    <property type="evidence" value="ECO:0007669"/>
    <property type="project" value="InterPro"/>
</dbReference>
<feature type="transmembrane region" description="Helical" evidence="10">
    <location>
        <begin position="431"/>
        <end position="451"/>
    </location>
</feature>
<dbReference type="OrthoDB" id="6512918at2759"/>
<dbReference type="InterPro" id="IPR003593">
    <property type="entry name" value="AAA+_ATPase"/>
</dbReference>
<evidence type="ECO:0000259" key="11">
    <source>
        <dbReference type="PROSITE" id="PS50893"/>
    </source>
</evidence>
<dbReference type="Proteomes" id="UP000007799">
    <property type="component" value="Unassembled WGS sequence"/>
</dbReference>
<dbReference type="GeneID" id="16078450"/>
<dbReference type="InterPro" id="IPR027417">
    <property type="entry name" value="P-loop_NTPase"/>
</dbReference>
<organism evidence="13">
    <name type="scientific">Salpingoeca rosetta (strain ATCC 50818 / BSB-021)</name>
    <dbReference type="NCBI Taxonomy" id="946362"/>
    <lineage>
        <taxon>Eukaryota</taxon>
        <taxon>Choanoflagellata</taxon>
        <taxon>Craspedida</taxon>
        <taxon>Salpingoecidae</taxon>
        <taxon>Salpingoeca</taxon>
    </lineage>
</organism>
<feature type="transmembrane region" description="Helical" evidence="10">
    <location>
        <begin position="1409"/>
        <end position="1427"/>
    </location>
</feature>
<keyword evidence="7 10" id="KW-1133">Transmembrane helix</keyword>
<feature type="transmembrane region" description="Helical" evidence="10">
    <location>
        <begin position="478"/>
        <end position="496"/>
    </location>
</feature>
<comment type="subcellular location">
    <subcellularLocation>
        <location evidence="1">Membrane</location>
        <topology evidence="1">Multi-pass membrane protein</topology>
    </subcellularLocation>
</comment>
<feature type="domain" description="ABC transporter" evidence="11">
    <location>
        <begin position="551"/>
        <end position="785"/>
    </location>
</feature>
<dbReference type="SUPFAM" id="SSF52540">
    <property type="entry name" value="P-loop containing nucleoside triphosphate hydrolases"/>
    <property type="match status" value="2"/>
</dbReference>
<evidence type="ECO:0000256" key="9">
    <source>
        <dbReference type="SAM" id="MobiDB-lite"/>
    </source>
</evidence>
<proteinExistence type="predicted"/>
<evidence type="ECO:0000256" key="6">
    <source>
        <dbReference type="ARBA" id="ARBA00022840"/>
    </source>
</evidence>
<evidence type="ECO:0000313" key="12">
    <source>
        <dbReference type="EMBL" id="EGD78901.1"/>
    </source>
</evidence>
<evidence type="ECO:0000256" key="2">
    <source>
        <dbReference type="ARBA" id="ARBA00022448"/>
    </source>
</evidence>
<dbReference type="GO" id="GO:0140359">
    <property type="term" value="F:ABC-type transporter activity"/>
    <property type="evidence" value="ECO:0007669"/>
    <property type="project" value="InterPro"/>
</dbReference>
<dbReference type="GO" id="GO:0005319">
    <property type="term" value="F:lipid transporter activity"/>
    <property type="evidence" value="ECO:0007669"/>
    <property type="project" value="TreeGrafter"/>
</dbReference>
<accession>F2TZ77</accession>
<dbReference type="Pfam" id="PF00005">
    <property type="entry name" value="ABC_tran"/>
    <property type="match status" value="2"/>
</dbReference>
<dbReference type="Pfam" id="PF12698">
    <property type="entry name" value="ABC2_membrane_3"/>
    <property type="match status" value="2"/>
</dbReference>
<dbReference type="GO" id="GO:0005524">
    <property type="term" value="F:ATP binding"/>
    <property type="evidence" value="ECO:0007669"/>
    <property type="project" value="UniProtKB-KW"/>
</dbReference>
<sequence length="1914" mass="210849">MRASKATQLRLLLWKNWLLLKRRPLGTCAEIFVPVLLFLLLWSLRSIIDTEKFSDTTFCSRAVSGLDYPRFYHNEQFGEFSQLFDDFNCEPDRPVLFTVFGTPNSFPIKFEDDSDTIYPVIAYAPNDVPQVNEVMERFQQLLTTFFAFDFVNGPHNMTGYATEEDLLTGYDQSSGNSFGLAVIFHEDDGSGGRGPLGFTPDHVHYVMRMPEGLPSNSFEGWATERSYPEFEALGPDVRSTYFDESHFLSLQSTLDTAIIAAINGSIPPVVPRLSPLPWPAYSSDGFIYALRDTLPFVLVISFLFTVTSLVRQIVQEKEKRLKEAMTMMGLDPKIHWVAWFIRAIVLLFISIVLMILIFEAGKFTQYSETGVVFIFLLLFSLSTICFCFLVSTFFSKASTGAAAAGLLFFIAFTPNYYIGPRFESVSASDKTGFCLLSPTCVGIGTYILSVFESSGEGLSFANLDSGSTEKDSFSMADVFGMLIADSVIYLVLAWYVTNVLPGTYGIPRPFYFFLQPSYWRGVHKGPVYSNKNANDDPNLFEPLPQGTPIGVHVENLCKVFKAETGGKKVALDGFTFDCAENQITALLGHNGAGKTTAMSILVGLFPPTSGTAVVNGHDITTDMAGVRSSLGLCPQFDVLFDALTFAEHIVFFSRLKGLTVEEAKQEVLKYAKDLDLEEKTNDRVDTLSGGQRRAVSVSIALCGDSKVVLLDEPSSGMDPYKRRHTWDLLLKHKQGRTILLTTHFMEEADLLGDRIAIMAAGKLRTMGSSFFLKSKFGVGYHMNVTKTPVCDVGAIASTIAEHVEDSELVSNVGTELTFILPHSQVDKFPAMFDTLDAQKEKLGFEAYNVSVTTMEEVFLKVGEGNEKALVLSNDASHDHDNHAHSDGVEQKVLVDAEHKHSAKVVDAGTPLVGAQLLWSQMRAMLTKRALYSSRNKWAIITQLVIPLFFAVAALAIARLGETTNDTPLLALDMTTYPNPVTVFASPNDLAGDYRSFLDRAPARRVADMGVRTSPLQASLFSHLTDHISSLSGVVGDVASAPINTSGTLLGRQDLQDYEQSNFFESHVAAFTMEPGAFYVTYNSSSNQCGLLHPDLSVDAGPLSLAFNETYTITVLDPAFSQIFFSNGSTGATQFRPSDYKQLFVTAQSLPLMAITLDVTQQLIDTLANENNTLYLFCGNTTMAPLPLPISLAAAQATIPDFVNAYLGFSPRALHSPPQSLNVLGNAMAREYLGPSASIHAYNHPLPASATEAVDSILSDPIGVNLAVFLIFASGFLMASYVLFVLLERVNKAKHVQFVSGTNAYVFWTASFLWEWFTMLVPAVGLVIIIAAFNIDAYNSHLGLIFFLFMMFTFASIPFAYCLSFLFSSPSSAYAAVSIAFVFVGIGGLIGVFVATILDENQVAYDLRHVFLLIPNYAFGQSLYDIWLNSKFGELYTRFADVCEQFNDVDAVRQLCNSHKSNYLAWDNPGVGQPLLYMFLSGAFWFTLLLLIDLGVIHRPSVPAAKFENRDEDEDVLAERRRVEAGGADNDVVAVRDLSKAFKKKGNRSFIAVDSITLGVPKGQCFGLLGVNGAGKTTMFRMLTGEIRPSSGVARIAGFDLASNMTKARQHLGYCPQFDGLIGLLTGREHLQMYARLRGVPEDRITAVVDDLTSRLSLTQYADKPAYTYSGGNKRKLSTAIALVGSPSIVMLDEPSTGIDPASRRFLWSVLEQVTAQGQSIILTSHSMEECEALCQRLAIMVNGRFKCIGGVGHLKQRFGRGYSLQARAKPNEDGTAGDTTALKLFVEANFNGAVLKEEYNGTITYHIENETRSWSYMFSKLAEAKTRFSLDDYSLSQVSLERVFLHFAAEQREDAAERNGLLSSHKSQSQSQNQSQTQSQSQSRSQTRQAGGAVHSLQEPLRDHHNNDTETIII</sequence>
<reference evidence="12" key="1">
    <citation type="submission" date="2009-08" db="EMBL/GenBank/DDBJ databases">
        <title>Annotation of Salpingoeca rosetta.</title>
        <authorList>
            <consortium name="The Broad Institute Genome Sequencing Platform"/>
            <person name="Russ C."/>
            <person name="Cuomo C."/>
            <person name="Burger G."/>
            <person name="Gray M.W."/>
            <person name="Holland P.W.H."/>
            <person name="King N."/>
            <person name="Lang F.B.F."/>
            <person name="Roger A.J."/>
            <person name="Ruiz-Trillo I."/>
            <person name="Young S.K."/>
            <person name="Zeng Q."/>
            <person name="Gargeya S."/>
            <person name="Alvarado L."/>
            <person name="Berlin A."/>
            <person name="Chapman S.B."/>
            <person name="Chen Z."/>
            <person name="Freedman E."/>
            <person name="Gellesch M."/>
            <person name="Goldberg J."/>
            <person name="Griggs A."/>
            <person name="Gujja S."/>
            <person name="Heilman E."/>
            <person name="Heiman D."/>
            <person name="Howarth C."/>
            <person name="Mehta T."/>
            <person name="Neiman D."/>
            <person name="Pearson M."/>
            <person name="Roberts A."/>
            <person name="Saif S."/>
            <person name="Shea T."/>
            <person name="Shenoy N."/>
            <person name="Sisk P."/>
            <person name="Stolte C."/>
            <person name="Sykes S."/>
            <person name="White J."/>
            <person name="Yandava C."/>
            <person name="Haas B."/>
            <person name="Nusbaum C."/>
            <person name="Birren B."/>
        </authorList>
    </citation>
    <scope>NUCLEOTIDE SEQUENCE [LARGE SCALE GENOMIC DNA]</scope>
    <source>
        <strain evidence="12">ATCC 50818</strain>
    </source>
</reference>
<dbReference type="EMBL" id="GL832957">
    <property type="protein sequence ID" value="EGD78901.1"/>
    <property type="molecule type" value="Genomic_DNA"/>
</dbReference>
<dbReference type="PROSITE" id="PS50893">
    <property type="entry name" value="ABC_TRANSPORTER_2"/>
    <property type="match status" value="2"/>
</dbReference>
<dbReference type="FunFam" id="3.40.50.300:FF:000327">
    <property type="entry name" value="ATP-binding cassette sub-family A member 3"/>
    <property type="match status" value="1"/>
</dbReference>
<evidence type="ECO:0000256" key="3">
    <source>
        <dbReference type="ARBA" id="ARBA00022692"/>
    </source>
</evidence>
<dbReference type="InParanoid" id="F2TZ77"/>
<dbReference type="InterPro" id="IPR017871">
    <property type="entry name" value="ABC_transporter-like_CS"/>
</dbReference>
<dbReference type="InterPro" id="IPR026082">
    <property type="entry name" value="ABCA"/>
</dbReference>
<dbReference type="eggNOG" id="KOG0059">
    <property type="taxonomic scope" value="Eukaryota"/>
</dbReference>
<evidence type="ECO:0000256" key="1">
    <source>
        <dbReference type="ARBA" id="ARBA00004141"/>
    </source>
</evidence>
<feature type="transmembrane region" description="Helical" evidence="10">
    <location>
        <begin position="1265"/>
        <end position="1286"/>
    </location>
</feature>
<keyword evidence="3 10" id="KW-0812">Transmembrane</keyword>
<dbReference type="RefSeq" id="XP_004997857.1">
    <property type="nucleotide sequence ID" value="XM_004997800.1"/>
</dbReference>
<dbReference type="GO" id="GO:0016020">
    <property type="term" value="C:membrane"/>
    <property type="evidence" value="ECO:0007669"/>
    <property type="project" value="UniProtKB-SubCell"/>
</dbReference>
<dbReference type="FunFam" id="3.40.50.300:FF:000298">
    <property type="entry name" value="ATP-binding cassette sub-family A member 12"/>
    <property type="match status" value="1"/>
</dbReference>
<evidence type="ECO:0000313" key="13">
    <source>
        <dbReference type="Proteomes" id="UP000007799"/>
    </source>
</evidence>
<dbReference type="KEGG" id="sre:PTSG_01877"/>
<feature type="transmembrane region" description="Helical" evidence="10">
    <location>
        <begin position="370"/>
        <end position="394"/>
    </location>
</feature>
<dbReference type="Gene3D" id="3.40.50.300">
    <property type="entry name" value="P-loop containing nucleotide triphosphate hydrolases"/>
    <property type="match status" value="2"/>
</dbReference>
<feature type="compositionally biased region" description="Low complexity" evidence="9">
    <location>
        <begin position="1863"/>
        <end position="1889"/>
    </location>
</feature>
<dbReference type="SMART" id="SM00382">
    <property type="entry name" value="AAA"/>
    <property type="match status" value="2"/>
</dbReference>
<keyword evidence="13" id="KW-1185">Reference proteome</keyword>
<feature type="transmembrane region" description="Helical" evidence="10">
    <location>
        <begin position="1372"/>
        <end position="1397"/>
    </location>
</feature>
<keyword evidence="2" id="KW-0813">Transport</keyword>
<evidence type="ECO:0000256" key="4">
    <source>
        <dbReference type="ARBA" id="ARBA00022737"/>
    </source>
</evidence>
<dbReference type="OMA" id="MNPLWPD"/>
<name>F2TZ77_SALR5</name>
<feature type="transmembrane region" description="Helical" evidence="10">
    <location>
        <begin position="400"/>
        <end position="419"/>
    </location>
</feature>
<evidence type="ECO:0000256" key="10">
    <source>
        <dbReference type="SAM" id="Phobius"/>
    </source>
</evidence>
<keyword evidence="8 10" id="KW-0472">Membrane</keyword>
<gene>
    <name evidence="12" type="ORF">PTSG_01877</name>
</gene>
<evidence type="ECO:0000256" key="8">
    <source>
        <dbReference type="ARBA" id="ARBA00023136"/>
    </source>
</evidence>
<feature type="region of interest" description="Disordered" evidence="9">
    <location>
        <begin position="1856"/>
        <end position="1914"/>
    </location>
</feature>
<dbReference type="Pfam" id="PF23321">
    <property type="entry name" value="R1_ABCA1"/>
    <property type="match status" value="1"/>
</dbReference>
<evidence type="ECO:0000256" key="5">
    <source>
        <dbReference type="ARBA" id="ARBA00022741"/>
    </source>
</evidence>
<keyword evidence="6 12" id="KW-0067">ATP-binding</keyword>
<dbReference type="InterPro" id="IPR056264">
    <property type="entry name" value="R2_ABCA1-4-like"/>
</dbReference>